<dbReference type="STRING" id="688867.SAMN05660236_4993"/>
<proteinExistence type="predicted"/>
<reference evidence="2 3" key="1">
    <citation type="submission" date="2017-02" db="EMBL/GenBank/DDBJ databases">
        <authorList>
            <person name="Peterson S.W."/>
        </authorList>
    </citation>
    <scope>NUCLEOTIDE SEQUENCE [LARGE SCALE GENOMIC DNA]</scope>
    <source>
        <strain evidence="2 3">DSM 25262</strain>
    </source>
</reference>
<sequence>MKNTIKLAFGVLCVIALASCEPKKTTNEAQETAPAADTTEVAQPDTTQVETPADTAAAAH</sequence>
<evidence type="ECO:0000256" key="1">
    <source>
        <dbReference type="SAM" id="MobiDB-lite"/>
    </source>
</evidence>
<dbReference type="Proteomes" id="UP000190961">
    <property type="component" value="Unassembled WGS sequence"/>
</dbReference>
<feature type="compositionally biased region" description="Polar residues" evidence="1">
    <location>
        <begin position="40"/>
        <end position="50"/>
    </location>
</feature>
<dbReference type="RefSeq" id="WP_079689504.1">
    <property type="nucleotide sequence ID" value="NZ_FUZU01000004.1"/>
</dbReference>
<keyword evidence="3" id="KW-1185">Reference proteome</keyword>
<dbReference type="AlphaFoldDB" id="A0A1T5MCM8"/>
<feature type="region of interest" description="Disordered" evidence="1">
    <location>
        <begin position="23"/>
        <end position="60"/>
    </location>
</feature>
<gene>
    <name evidence="2" type="ORF">SAMN05660236_4993</name>
</gene>
<evidence type="ECO:0000313" key="2">
    <source>
        <dbReference type="EMBL" id="SKC85915.1"/>
    </source>
</evidence>
<organism evidence="2 3">
    <name type="scientific">Ohtaekwangia koreensis</name>
    <dbReference type="NCBI Taxonomy" id="688867"/>
    <lineage>
        <taxon>Bacteria</taxon>
        <taxon>Pseudomonadati</taxon>
        <taxon>Bacteroidota</taxon>
        <taxon>Cytophagia</taxon>
        <taxon>Cytophagales</taxon>
        <taxon>Fulvivirgaceae</taxon>
        <taxon>Ohtaekwangia</taxon>
    </lineage>
</organism>
<dbReference type="PROSITE" id="PS51257">
    <property type="entry name" value="PROKAR_LIPOPROTEIN"/>
    <property type="match status" value="1"/>
</dbReference>
<accession>A0A1T5MCM8</accession>
<name>A0A1T5MCM8_9BACT</name>
<evidence type="ECO:0000313" key="3">
    <source>
        <dbReference type="Proteomes" id="UP000190961"/>
    </source>
</evidence>
<protein>
    <submittedName>
        <fullName evidence="2">Uncharacterized protein</fullName>
    </submittedName>
</protein>
<dbReference type="EMBL" id="FUZU01000004">
    <property type="protein sequence ID" value="SKC85915.1"/>
    <property type="molecule type" value="Genomic_DNA"/>
</dbReference>